<reference evidence="3 4" key="1">
    <citation type="submission" date="2023-03" db="EMBL/GenBank/DDBJ databases">
        <title>High-quality genome of Scylla paramamosain provides insights in environmental adaptation.</title>
        <authorList>
            <person name="Zhang L."/>
        </authorList>
    </citation>
    <scope>NUCLEOTIDE SEQUENCE [LARGE SCALE GENOMIC DNA]</scope>
    <source>
        <strain evidence="3">LZ_2023a</strain>
        <tissue evidence="3">Muscle</tissue>
    </source>
</reference>
<keyword evidence="4" id="KW-1185">Reference proteome</keyword>
<comment type="caution">
    <text evidence="3">The sequence shown here is derived from an EMBL/GenBank/DDBJ whole genome shotgun (WGS) entry which is preliminary data.</text>
</comment>
<dbReference type="InterPro" id="IPR046824">
    <property type="entry name" value="Mss51-like_C"/>
</dbReference>
<evidence type="ECO:0000313" key="3">
    <source>
        <dbReference type="EMBL" id="KAK8373914.1"/>
    </source>
</evidence>
<feature type="compositionally biased region" description="Basic and acidic residues" evidence="1">
    <location>
        <begin position="124"/>
        <end position="133"/>
    </location>
</feature>
<dbReference type="AlphaFoldDB" id="A0AAW0SG65"/>
<proteinExistence type="predicted"/>
<accession>A0AAW0SG65</accession>
<dbReference type="Pfam" id="PF20179">
    <property type="entry name" value="MSS51_C"/>
    <property type="match status" value="1"/>
</dbReference>
<name>A0AAW0SG65_SCYPA</name>
<dbReference type="PANTHER" id="PTHR28069:SF2">
    <property type="entry name" value="GH20023P"/>
    <property type="match status" value="1"/>
</dbReference>
<evidence type="ECO:0000259" key="2">
    <source>
        <dbReference type="Pfam" id="PF20179"/>
    </source>
</evidence>
<protein>
    <recommendedName>
        <fullName evidence="2">Mitochondrial splicing suppressor 51-like C-terminal domain-containing protein</fullName>
    </recommendedName>
</protein>
<dbReference type="PANTHER" id="PTHR28069">
    <property type="entry name" value="GH20023P"/>
    <property type="match status" value="1"/>
</dbReference>
<gene>
    <name evidence="3" type="ORF">O3P69_012669</name>
</gene>
<evidence type="ECO:0000313" key="4">
    <source>
        <dbReference type="Proteomes" id="UP001487740"/>
    </source>
</evidence>
<sequence>HPPPTLRLAFNCGLHEWEGDEGDTWPDSLPLMADDAAPLAFTSFNHSEAQKDLAALRRAKPEVQVSLARPNPYRSTRPLRDWTREDGAHMYYTNQYLTVLQAGQAGQRAAQDTGEEGEQEEAREEGKQGEAREGGQMGEQHTLPDTT</sequence>
<dbReference type="Proteomes" id="UP001487740">
    <property type="component" value="Unassembled WGS sequence"/>
</dbReference>
<dbReference type="EMBL" id="JARAKH010000784">
    <property type="protein sequence ID" value="KAK8373914.1"/>
    <property type="molecule type" value="Genomic_DNA"/>
</dbReference>
<feature type="non-terminal residue" evidence="3">
    <location>
        <position position="1"/>
    </location>
</feature>
<feature type="domain" description="Mitochondrial splicing suppressor 51-like C-terminal" evidence="2">
    <location>
        <begin position="4"/>
        <end position="82"/>
    </location>
</feature>
<organism evidence="3 4">
    <name type="scientific">Scylla paramamosain</name>
    <name type="common">Mud crab</name>
    <dbReference type="NCBI Taxonomy" id="85552"/>
    <lineage>
        <taxon>Eukaryota</taxon>
        <taxon>Metazoa</taxon>
        <taxon>Ecdysozoa</taxon>
        <taxon>Arthropoda</taxon>
        <taxon>Crustacea</taxon>
        <taxon>Multicrustacea</taxon>
        <taxon>Malacostraca</taxon>
        <taxon>Eumalacostraca</taxon>
        <taxon>Eucarida</taxon>
        <taxon>Decapoda</taxon>
        <taxon>Pleocyemata</taxon>
        <taxon>Brachyura</taxon>
        <taxon>Eubrachyura</taxon>
        <taxon>Portunoidea</taxon>
        <taxon>Portunidae</taxon>
        <taxon>Portuninae</taxon>
        <taxon>Scylla</taxon>
    </lineage>
</organism>
<feature type="region of interest" description="Disordered" evidence="1">
    <location>
        <begin position="103"/>
        <end position="147"/>
    </location>
</feature>
<feature type="compositionally biased region" description="Acidic residues" evidence="1">
    <location>
        <begin position="113"/>
        <end position="123"/>
    </location>
</feature>
<evidence type="ECO:0000256" key="1">
    <source>
        <dbReference type="SAM" id="MobiDB-lite"/>
    </source>
</evidence>